<sequence>MNEQILIEEICALKKQLEEINEKSNIIAKIRMDDWNNNFQLEMMIDDFIKGGENNLSEIFPFLCALQSILFPQINEKDEELEADMKLLAELENEFNMLNVNDQIEEEIALIQRELAMKEVEFDRSKEKNELFEQKKLEITKEITNLMEETNSLTNENEKLTHRHSLIDDENNNLEEELKILKQQYIRNDDLLFELSRQCDFKKFSSAWYNPN</sequence>
<feature type="coiled-coil region" evidence="1">
    <location>
        <begin position="74"/>
        <end position="191"/>
    </location>
</feature>
<evidence type="ECO:0000256" key="1">
    <source>
        <dbReference type="SAM" id="Coils"/>
    </source>
</evidence>
<accession>A0A9J6CAU9</accession>
<protein>
    <submittedName>
        <fullName evidence="2">Uncharacterized protein</fullName>
    </submittedName>
</protein>
<proteinExistence type="predicted"/>
<dbReference type="Proteomes" id="UP001107558">
    <property type="component" value="Chromosome 2"/>
</dbReference>
<reference evidence="2" key="1">
    <citation type="submission" date="2021-03" db="EMBL/GenBank/DDBJ databases">
        <title>Chromosome level genome of the anhydrobiotic midge Polypedilum vanderplanki.</title>
        <authorList>
            <person name="Yoshida Y."/>
            <person name="Kikawada T."/>
            <person name="Gusev O."/>
        </authorList>
    </citation>
    <scope>NUCLEOTIDE SEQUENCE</scope>
    <source>
        <strain evidence="2">NIAS01</strain>
        <tissue evidence="2">Whole body or cell culture</tissue>
    </source>
</reference>
<gene>
    <name evidence="2" type="ORF">PVAND_008511</name>
</gene>
<dbReference type="EMBL" id="JADBJN010000002">
    <property type="protein sequence ID" value="KAG5678883.1"/>
    <property type="molecule type" value="Genomic_DNA"/>
</dbReference>
<name>A0A9J6CAU9_POLVA</name>
<evidence type="ECO:0000313" key="2">
    <source>
        <dbReference type="EMBL" id="KAG5678883.1"/>
    </source>
</evidence>
<comment type="caution">
    <text evidence="2">The sequence shown here is derived from an EMBL/GenBank/DDBJ whole genome shotgun (WGS) entry which is preliminary data.</text>
</comment>
<keyword evidence="1" id="KW-0175">Coiled coil</keyword>
<evidence type="ECO:0000313" key="3">
    <source>
        <dbReference type="Proteomes" id="UP001107558"/>
    </source>
</evidence>
<organism evidence="2 3">
    <name type="scientific">Polypedilum vanderplanki</name>
    <name type="common">Sleeping chironomid midge</name>
    <dbReference type="NCBI Taxonomy" id="319348"/>
    <lineage>
        <taxon>Eukaryota</taxon>
        <taxon>Metazoa</taxon>
        <taxon>Ecdysozoa</taxon>
        <taxon>Arthropoda</taxon>
        <taxon>Hexapoda</taxon>
        <taxon>Insecta</taxon>
        <taxon>Pterygota</taxon>
        <taxon>Neoptera</taxon>
        <taxon>Endopterygota</taxon>
        <taxon>Diptera</taxon>
        <taxon>Nematocera</taxon>
        <taxon>Chironomoidea</taxon>
        <taxon>Chironomidae</taxon>
        <taxon>Chironominae</taxon>
        <taxon>Polypedilum</taxon>
        <taxon>Polypedilum</taxon>
    </lineage>
</organism>
<keyword evidence="3" id="KW-1185">Reference proteome</keyword>
<dbReference type="AlphaFoldDB" id="A0A9J6CAU9"/>